<gene>
    <name evidence="1" type="ORF">BCR34DRAFT_283533</name>
</gene>
<name>A0A1Y1ZRB0_9PLEO</name>
<proteinExistence type="predicted"/>
<dbReference type="Proteomes" id="UP000193144">
    <property type="component" value="Unassembled WGS sequence"/>
</dbReference>
<evidence type="ECO:0000313" key="1">
    <source>
        <dbReference type="EMBL" id="ORY12802.1"/>
    </source>
</evidence>
<dbReference type="EMBL" id="MCFA01000047">
    <property type="protein sequence ID" value="ORY12802.1"/>
    <property type="molecule type" value="Genomic_DNA"/>
</dbReference>
<comment type="caution">
    <text evidence="1">The sequence shown here is derived from an EMBL/GenBank/DDBJ whole genome shotgun (WGS) entry which is preliminary data.</text>
</comment>
<organism evidence="1 2">
    <name type="scientific">Clohesyomyces aquaticus</name>
    <dbReference type="NCBI Taxonomy" id="1231657"/>
    <lineage>
        <taxon>Eukaryota</taxon>
        <taxon>Fungi</taxon>
        <taxon>Dikarya</taxon>
        <taxon>Ascomycota</taxon>
        <taxon>Pezizomycotina</taxon>
        <taxon>Dothideomycetes</taxon>
        <taxon>Pleosporomycetidae</taxon>
        <taxon>Pleosporales</taxon>
        <taxon>Lindgomycetaceae</taxon>
        <taxon>Clohesyomyces</taxon>
    </lineage>
</organism>
<keyword evidence="2" id="KW-1185">Reference proteome</keyword>
<protein>
    <submittedName>
        <fullName evidence="1">Uncharacterized protein</fullName>
    </submittedName>
</protein>
<dbReference type="AlphaFoldDB" id="A0A1Y1ZRB0"/>
<accession>A0A1Y1ZRB0</accession>
<evidence type="ECO:0000313" key="2">
    <source>
        <dbReference type="Proteomes" id="UP000193144"/>
    </source>
</evidence>
<reference evidence="1 2" key="1">
    <citation type="submission" date="2016-07" db="EMBL/GenBank/DDBJ databases">
        <title>Pervasive Adenine N6-methylation of Active Genes in Fungi.</title>
        <authorList>
            <consortium name="DOE Joint Genome Institute"/>
            <person name="Mondo S.J."/>
            <person name="Dannebaum R.O."/>
            <person name="Kuo R.C."/>
            <person name="Labutti K."/>
            <person name="Haridas S."/>
            <person name="Kuo A."/>
            <person name="Salamov A."/>
            <person name="Ahrendt S.R."/>
            <person name="Lipzen A."/>
            <person name="Sullivan W."/>
            <person name="Andreopoulos W.B."/>
            <person name="Clum A."/>
            <person name="Lindquist E."/>
            <person name="Daum C."/>
            <person name="Ramamoorthy G.K."/>
            <person name="Gryganskyi A."/>
            <person name="Culley D."/>
            <person name="Magnuson J.K."/>
            <person name="James T.Y."/>
            <person name="O'Malley M.A."/>
            <person name="Stajich J.E."/>
            <person name="Spatafora J.W."/>
            <person name="Visel A."/>
            <person name="Grigoriev I.V."/>
        </authorList>
    </citation>
    <scope>NUCLEOTIDE SEQUENCE [LARGE SCALE GENOMIC DNA]</scope>
    <source>
        <strain evidence="1 2">CBS 115471</strain>
    </source>
</reference>
<dbReference type="OrthoDB" id="5431013at2759"/>
<sequence>MAELAASIFTLAKAATKLPDTLRIAISIIRSAESESRAIAADIQSFSLYLTQASKLVEDLDAAQTKTLHEISTILVPACHALIHKLEHLIGPLMPFGAKRGLVAQWVRFYYAWIVNRRDVAFIRELIESFKSTLGLLLTTMTLAVAIHREAPHDTW</sequence>